<gene>
    <name evidence="5" type="ORF">KFK14_04710</name>
</gene>
<dbReference type="Pfam" id="PF07729">
    <property type="entry name" value="FCD"/>
    <property type="match status" value="1"/>
</dbReference>
<keyword evidence="2" id="KW-0238">DNA-binding</keyword>
<dbReference type="EMBL" id="CP073910">
    <property type="protein sequence ID" value="QUT06748.1"/>
    <property type="molecule type" value="Genomic_DNA"/>
</dbReference>
<name>A0A975Q2S8_9SPHN</name>
<dbReference type="GO" id="GO:0003700">
    <property type="term" value="F:DNA-binding transcription factor activity"/>
    <property type="evidence" value="ECO:0007669"/>
    <property type="project" value="InterPro"/>
</dbReference>
<dbReference type="AlphaFoldDB" id="A0A975Q2S8"/>
<dbReference type="Pfam" id="PF00392">
    <property type="entry name" value="GntR"/>
    <property type="match status" value="1"/>
</dbReference>
<sequence length="238" mass="27144">MVTVTEQVISEIRERILDGKYGPGAHLHEATLASDLGVSRTPIRDALRVLANEDLLVYYPNRGYIVRSVELSDVLDAYDVRGTLEGLACRVIAERGMDDAGKAAFLEIIEQGEEIFRSPEWGPAQQAAWRALNSQFHYALLEASHNRHLDPIMRQIRFFPRIFDSRLNPDSDFFQKVHTREQRLRSHHDHVHIVEAMMRGEGARAEALMREHVYANRELLRGAFEAVSNQAEEEDQAA</sequence>
<dbReference type="KEGG" id="spph:KFK14_04710"/>
<evidence type="ECO:0000313" key="5">
    <source>
        <dbReference type="EMBL" id="QUT06748.1"/>
    </source>
</evidence>
<organism evidence="5 6">
    <name type="scientific">Sphingobium phenoxybenzoativorans</name>
    <dbReference type="NCBI Taxonomy" id="1592790"/>
    <lineage>
        <taxon>Bacteria</taxon>
        <taxon>Pseudomonadati</taxon>
        <taxon>Pseudomonadota</taxon>
        <taxon>Alphaproteobacteria</taxon>
        <taxon>Sphingomonadales</taxon>
        <taxon>Sphingomonadaceae</taxon>
        <taxon>Sphingobium</taxon>
    </lineage>
</organism>
<keyword evidence="1" id="KW-0805">Transcription regulation</keyword>
<feature type="domain" description="HTH gntR-type" evidence="4">
    <location>
        <begin position="2"/>
        <end position="69"/>
    </location>
</feature>
<evidence type="ECO:0000259" key="4">
    <source>
        <dbReference type="PROSITE" id="PS50949"/>
    </source>
</evidence>
<dbReference type="GO" id="GO:0003677">
    <property type="term" value="F:DNA binding"/>
    <property type="evidence" value="ECO:0007669"/>
    <property type="project" value="UniProtKB-KW"/>
</dbReference>
<keyword evidence="6" id="KW-1185">Reference proteome</keyword>
<dbReference type="Gene3D" id="1.10.10.10">
    <property type="entry name" value="Winged helix-like DNA-binding domain superfamily/Winged helix DNA-binding domain"/>
    <property type="match status" value="1"/>
</dbReference>
<dbReference type="PROSITE" id="PS50949">
    <property type="entry name" value="HTH_GNTR"/>
    <property type="match status" value="1"/>
</dbReference>
<dbReference type="RefSeq" id="WP_212610051.1">
    <property type="nucleotide sequence ID" value="NZ_CP073910.1"/>
</dbReference>
<dbReference type="InterPro" id="IPR036390">
    <property type="entry name" value="WH_DNA-bd_sf"/>
</dbReference>
<evidence type="ECO:0000256" key="3">
    <source>
        <dbReference type="ARBA" id="ARBA00023163"/>
    </source>
</evidence>
<dbReference type="InterPro" id="IPR011711">
    <property type="entry name" value="GntR_C"/>
</dbReference>
<reference evidence="5" key="1">
    <citation type="submission" date="2021-04" db="EMBL/GenBank/DDBJ databases">
        <title>Isolation of p-tert-butylphenol degrading bacteria Sphingobium phenoxybenzoativorans Tas13 from active sludge.</title>
        <authorList>
            <person name="Li Y."/>
        </authorList>
    </citation>
    <scope>NUCLEOTIDE SEQUENCE</scope>
    <source>
        <strain evidence="5">Tas13</strain>
    </source>
</reference>
<dbReference type="SMART" id="SM00895">
    <property type="entry name" value="FCD"/>
    <property type="match status" value="1"/>
</dbReference>
<evidence type="ECO:0000313" key="6">
    <source>
        <dbReference type="Proteomes" id="UP000681425"/>
    </source>
</evidence>
<evidence type="ECO:0000256" key="2">
    <source>
        <dbReference type="ARBA" id="ARBA00023125"/>
    </source>
</evidence>
<dbReference type="InterPro" id="IPR036388">
    <property type="entry name" value="WH-like_DNA-bd_sf"/>
</dbReference>
<dbReference type="SUPFAM" id="SSF48008">
    <property type="entry name" value="GntR ligand-binding domain-like"/>
    <property type="match status" value="1"/>
</dbReference>
<dbReference type="CDD" id="cd07377">
    <property type="entry name" value="WHTH_GntR"/>
    <property type="match status" value="1"/>
</dbReference>
<evidence type="ECO:0000256" key="1">
    <source>
        <dbReference type="ARBA" id="ARBA00023015"/>
    </source>
</evidence>
<dbReference type="SMART" id="SM00345">
    <property type="entry name" value="HTH_GNTR"/>
    <property type="match status" value="1"/>
</dbReference>
<protein>
    <submittedName>
        <fullName evidence="5">GntR family transcriptional regulator</fullName>
    </submittedName>
</protein>
<dbReference type="Proteomes" id="UP000681425">
    <property type="component" value="Chromosome"/>
</dbReference>
<dbReference type="InterPro" id="IPR000524">
    <property type="entry name" value="Tscrpt_reg_HTH_GntR"/>
</dbReference>
<dbReference type="PANTHER" id="PTHR43537">
    <property type="entry name" value="TRANSCRIPTIONAL REGULATOR, GNTR FAMILY"/>
    <property type="match status" value="1"/>
</dbReference>
<dbReference type="Gene3D" id="1.20.120.530">
    <property type="entry name" value="GntR ligand-binding domain-like"/>
    <property type="match status" value="1"/>
</dbReference>
<keyword evidence="3" id="KW-0804">Transcription</keyword>
<proteinExistence type="predicted"/>
<dbReference type="SUPFAM" id="SSF46785">
    <property type="entry name" value="Winged helix' DNA-binding domain"/>
    <property type="match status" value="1"/>
</dbReference>
<dbReference type="PANTHER" id="PTHR43537:SF51">
    <property type="entry name" value="HTH-TYPE TRANSCRIPTIONAL REGULATOR LGOR-RELATED"/>
    <property type="match status" value="1"/>
</dbReference>
<dbReference type="InterPro" id="IPR008920">
    <property type="entry name" value="TF_FadR/GntR_C"/>
</dbReference>
<accession>A0A975Q2S8</accession>